<evidence type="ECO:0000313" key="6">
    <source>
        <dbReference type="EMBL" id="MBF0934740.1"/>
    </source>
</evidence>
<dbReference type="GO" id="GO:0030272">
    <property type="term" value="F:5-formyltetrahydrofolate cyclo-ligase activity"/>
    <property type="evidence" value="ECO:0007669"/>
    <property type="project" value="UniProtKB-EC"/>
</dbReference>
<evidence type="ECO:0000256" key="1">
    <source>
        <dbReference type="ARBA" id="ARBA00010638"/>
    </source>
</evidence>
<evidence type="ECO:0000256" key="2">
    <source>
        <dbReference type="ARBA" id="ARBA00022741"/>
    </source>
</evidence>
<dbReference type="GO" id="GO:0035999">
    <property type="term" value="P:tetrahydrofolate interconversion"/>
    <property type="evidence" value="ECO:0007669"/>
    <property type="project" value="TreeGrafter"/>
</dbReference>
<comment type="caution">
    <text evidence="6">The sequence shown here is derived from an EMBL/GenBank/DDBJ whole genome shotgun (WGS) entry which is preliminary data.</text>
</comment>
<dbReference type="Gene3D" id="3.40.50.10420">
    <property type="entry name" value="NagB/RpiA/CoA transferase-like"/>
    <property type="match status" value="1"/>
</dbReference>
<dbReference type="GO" id="GO:0005524">
    <property type="term" value="F:ATP binding"/>
    <property type="evidence" value="ECO:0007669"/>
    <property type="project" value="UniProtKB-KW"/>
</dbReference>
<dbReference type="EMBL" id="JABZFV010000060">
    <property type="protein sequence ID" value="MBF0934740.1"/>
    <property type="molecule type" value="Genomic_DNA"/>
</dbReference>
<dbReference type="Pfam" id="PF01812">
    <property type="entry name" value="5-FTHF_cyc-lig"/>
    <property type="match status" value="1"/>
</dbReference>
<feature type="binding site" evidence="4">
    <location>
        <begin position="8"/>
        <end position="12"/>
    </location>
    <ligand>
        <name>ATP</name>
        <dbReference type="ChEBI" id="CHEBI:30616"/>
    </ligand>
</feature>
<name>A0A929MUA4_ABIDE</name>
<dbReference type="EC" id="6.3.3.2" evidence="5"/>
<dbReference type="InterPro" id="IPR037171">
    <property type="entry name" value="NagB/RpiA_transferase-like"/>
</dbReference>
<dbReference type="InterPro" id="IPR024185">
    <property type="entry name" value="FTHF_cligase-like_sf"/>
</dbReference>
<keyword evidence="2 4" id="KW-0547">Nucleotide-binding</keyword>
<keyword evidence="3 4" id="KW-0067">ATP-binding</keyword>
<comment type="catalytic activity">
    <reaction evidence="5">
        <text>(6S)-5-formyl-5,6,7,8-tetrahydrofolate + ATP = (6R)-5,10-methenyltetrahydrofolate + ADP + phosphate</text>
        <dbReference type="Rhea" id="RHEA:10488"/>
        <dbReference type="ChEBI" id="CHEBI:30616"/>
        <dbReference type="ChEBI" id="CHEBI:43474"/>
        <dbReference type="ChEBI" id="CHEBI:57455"/>
        <dbReference type="ChEBI" id="CHEBI:57457"/>
        <dbReference type="ChEBI" id="CHEBI:456216"/>
        <dbReference type="EC" id="6.3.3.2"/>
    </reaction>
</comment>
<dbReference type="AlphaFoldDB" id="A0A929MUA4"/>
<feature type="binding site" evidence="4">
    <location>
        <position position="59"/>
    </location>
    <ligand>
        <name>substrate</name>
    </ligand>
</feature>
<dbReference type="PANTHER" id="PTHR23407:SF1">
    <property type="entry name" value="5-FORMYLTETRAHYDROFOLATE CYCLO-LIGASE"/>
    <property type="match status" value="1"/>
</dbReference>
<proteinExistence type="inferred from homology"/>
<accession>A0A929MUA4</accession>
<evidence type="ECO:0000313" key="7">
    <source>
        <dbReference type="Proteomes" id="UP000757900"/>
    </source>
</evidence>
<organism evidence="6 7">
    <name type="scientific">Abiotrophia defectiva</name>
    <name type="common">Streptococcus defectivus</name>
    <dbReference type="NCBI Taxonomy" id="46125"/>
    <lineage>
        <taxon>Bacteria</taxon>
        <taxon>Bacillati</taxon>
        <taxon>Bacillota</taxon>
        <taxon>Bacilli</taxon>
        <taxon>Lactobacillales</taxon>
        <taxon>Aerococcaceae</taxon>
        <taxon>Abiotrophia</taxon>
    </lineage>
</organism>
<dbReference type="InterPro" id="IPR002698">
    <property type="entry name" value="FTHF_cligase"/>
</dbReference>
<comment type="cofactor">
    <cofactor evidence="5">
        <name>Mg(2+)</name>
        <dbReference type="ChEBI" id="CHEBI:18420"/>
    </cofactor>
</comment>
<dbReference type="PIRSF" id="PIRSF006806">
    <property type="entry name" value="FTHF_cligase"/>
    <property type="match status" value="1"/>
</dbReference>
<gene>
    <name evidence="6" type="ORF">HXK00_03730</name>
</gene>
<dbReference type="PANTHER" id="PTHR23407">
    <property type="entry name" value="ATPASE INHIBITOR/5-FORMYLTETRAHYDROFOLATE CYCLO-LIGASE"/>
    <property type="match status" value="1"/>
</dbReference>
<keyword evidence="5" id="KW-0460">Magnesium</keyword>
<protein>
    <recommendedName>
        <fullName evidence="5">5-formyltetrahydrofolate cyclo-ligase</fullName>
        <ecNumber evidence="5">6.3.3.2</ecNumber>
    </recommendedName>
</protein>
<dbReference type="SUPFAM" id="SSF100950">
    <property type="entry name" value="NagB/RpiA/CoA transferase-like"/>
    <property type="match status" value="1"/>
</dbReference>
<reference evidence="6" key="1">
    <citation type="submission" date="2020-04" db="EMBL/GenBank/DDBJ databases">
        <title>Deep metagenomics examines the oral microbiome during advanced dental caries in children, revealing novel taxa and co-occurrences with host molecules.</title>
        <authorList>
            <person name="Baker J.L."/>
            <person name="Morton J.T."/>
            <person name="Dinis M."/>
            <person name="Alvarez R."/>
            <person name="Tran N.C."/>
            <person name="Knight R."/>
            <person name="Edlund A."/>
        </authorList>
    </citation>
    <scope>NUCLEOTIDE SEQUENCE</scope>
    <source>
        <strain evidence="6">JCVI_23_bin.16</strain>
    </source>
</reference>
<feature type="binding site" evidence="4">
    <location>
        <begin position="136"/>
        <end position="144"/>
    </location>
    <ligand>
        <name>ATP</name>
        <dbReference type="ChEBI" id="CHEBI:30616"/>
    </ligand>
</feature>
<dbReference type="NCBIfam" id="TIGR02727">
    <property type="entry name" value="MTHFS_bact"/>
    <property type="match status" value="1"/>
</dbReference>
<keyword evidence="6" id="KW-0436">Ligase</keyword>
<comment type="similarity">
    <text evidence="1 5">Belongs to the 5-formyltetrahydrofolate cyclo-ligase family.</text>
</comment>
<dbReference type="Proteomes" id="UP000757900">
    <property type="component" value="Unassembled WGS sequence"/>
</dbReference>
<evidence type="ECO:0000256" key="4">
    <source>
        <dbReference type="PIRSR" id="PIRSR006806-1"/>
    </source>
</evidence>
<dbReference type="GO" id="GO:0009396">
    <property type="term" value="P:folic acid-containing compound biosynthetic process"/>
    <property type="evidence" value="ECO:0007669"/>
    <property type="project" value="TreeGrafter"/>
</dbReference>
<sequence>MTNVTDLKTSLRQATLAALKSMPASSRQQLTDDLWQQFLALLADEGYQRIGLYYGVGEEVPTAKWLDPLVDLGYQVFLPRMMPQRALDFCLYHGQESLEQVFRGIYQPSQAEPAVDLASLDLLVVPGLAFREDGQRIGFGGGYYDRLLAQIETPTLSLVLPCQYYDQSAWQAEGHDQAVGRLLLARSLNQP</sequence>
<dbReference type="GO" id="GO:0046872">
    <property type="term" value="F:metal ion binding"/>
    <property type="evidence" value="ECO:0007669"/>
    <property type="project" value="UniProtKB-KW"/>
</dbReference>
<keyword evidence="5" id="KW-0479">Metal-binding</keyword>
<evidence type="ECO:0000256" key="3">
    <source>
        <dbReference type="ARBA" id="ARBA00022840"/>
    </source>
</evidence>
<evidence type="ECO:0000256" key="5">
    <source>
        <dbReference type="RuleBase" id="RU361279"/>
    </source>
</evidence>